<proteinExistence type="predicted"/>
<evidence type="ECO:0000313" key="2">
    <source>
        <dbReference type="Proteomes" id="UP001300261"/>
    </source>
</evidence>
<comment type="caution">
    <text evidence="1">The sequence shown here is derived from an EMBL/GenBank/DDBJ whole genome shotgun (WGS) entry which is preliminary data.</text>
</comment>
<keyword evidence="2" id="KW-1185">Reference proteome</keyword>
<dbReference type="EMBL" id="JAPEVI010000003">
    <property type="protein sequence ID" value="MCX2721987.1"/>
    <property type="molecule type" value="Genomic_DNA"/>
</dbReference>
<accession>A0ABT3QYI8</accession>
<reference evidence="1 2" key="1">
    <citation type="journal article" date="2016" name="Int. J. Syst. Evol. Microbiol.">
        <title>Labrenzia salina sp. nov., isolated from the rhizosphere of the halophyte Arthrocnemum macrostachyum.</title>
        <authorList>
            <person name="Camacho M."/>
            <person name="Redondo-Gomez S."/>
            <person name="Rodriguez-Llorente I."/>
            <person name="Rohde M."/>
            <person name="Sproer C."/>
            <person name="Schumann P."/>
            <person name="Klenk H.P."/>
            <person name="Montero-Calasanz M.D.C."/>
        </authorList>
    </citation>
    <scope>NUCLEOTIDE SEQUENCE [LARGE SCALE GENOMIC DNA]</scope>
    <source>
        <strain evidence="1 2">DSM 29163</strain>
    </source>
</reference>
<evidence type="ECO:0000313" key="1">
    <source>
        <dbReference type="EMBL" id="MCX2721987.1"/>
    </source>
</evidence>
<name>A0ABT3QYI8_9HYPH</name>
<protein>
    <submittedName>
        <fullName evidence="1">PilZ domain-containing protein</fullName>
    </submittedName>
</protein>
<dbReference type="Proteomes" id="UP001300261">
    <property type="component" value="Unassembled WGS sequence"/>
</dbReference>
<dbReference type="RefSeq" id="WP_265961692.1">
    <property type="nucleotide sequence ID" value="NZ_JAPEVI010000003.1"/>
</dbReference>
<organism evidence="1 2">
    <name type="scientific">Roseibium salinum</name>
    <dbReference type="NCBI Taxonomy" id="1604349"/>
    <lineage>
        <taxon>Bacteria</taxon>
        <taxon>Pseudomonadati</taxon>
        <taxon>Pseudomonadota</taxon>
        <taxon>Alphaproteobacteria</taxon>
        <taxon>Hyphomicrobiales</taxon>
        <taxon>Stappiaceae</taxon>
        <taxon>Roseibium</taxon>
    </lineage>
</organism>
<gene>
    <name evidence="1" type="ORF">ON753_06145</name>
</gene>
<dbReference type="SUPFAM" id="SSF141371">
    <property type="entry name" value="PilZ domain-like"/>
    <property type="match status" value="1"/>
</dbReference>
<sequence>MSEEAEMHERDHLRDRSEAKECLVVDFDTLSVIGAAVSNVSEWGCCLTSADIKELHLNIGIRTGNAGKLIKAQVTSKKGDEATVVFAKSDKTLVFNKRNERRRDVSIPVKLADPEGLTEITGTIIDAGYKGCRVSAKGLTALPDDVVLTIKTFDRPVLAEFAWRTDTTAGLRLLWDRSLGEQDDEALADAAFEAAERAEGA</sequence>